<dbReference type="EMBL" id="KZ679681">
    <property type="protein sequence ID" value="PTB53549.1"/>
    <property type="molecule type" value="Genomic_DNA"/>
</dbReference>
<accession>A0A2T4A8Z7</accession>
<gene>
    <name evidence="1" type="ORF">M431DRAFT_482429</name>
</gene>
<evidence type="ECO:0000313" key="2">
    <source>
        <dbReference type="Proteomes" id="UP000241690"/>
    </source>
</evidence>
<dbReference type="GeneID" id="36624609"/>
<proteinExistence type="predicted"/>
<keyword evidence="2" id="KW-1185">Reference proteome</keyword>
<protein>
    <submittedName>
        <fullName evidence="1">Uncharacterized protein</fullName>
    </submittedName>
</protein>
<name>A0A2T4A8Z7_TRIHA</name>
<evidence type="ECO:0000313" key="1">
    <source>
        <dbReference type="EMBL" id="PTB53549.1"/>
    </source>
</evidence>
<reference evidence="1 2" key="1">
    <citation type="submission" date="2016-07" db="EMBL/GenBank/DDBJ databases">
        <title>Multiple horizontal gene transfer events from other fungi enriched the ability of initially mycotrophic Trichoderma (Ascomycota) to feed on dead plant biomass.</title>
        <authorList>
            <consortium name="DOE Joint Genome Institute"/>
            <person name="Aerts A."/>
            <person name="Atanasova L."/>
            <person name="Chenthamara K."/>
            <person name="Zhang J."/>
            <person name="Grujic M."/>
            <person name="Henrissat B."/>
            <person name="Kuo A."/>
            <person name="Salamov A."/>
            <person name="Lipzen A."/>
            <person name="Labutti K."/>
            <person name="Barry K."/>
            <person name="Miao Y."/>
            <person name="Rahimi M.J."/>
            <person name="Shen Q."/>
            <person name="Grigoriev I.V."/>
            <person name="Kubicek C.P."/>
            <person name="Druzhinina I.S."/>
        </authorList>
    </citation>
    <scope>NUCLEOTIDE SEQUENCE [LARGE SCALE GENOMIC DNA]</scope>
    <source>
        <strain evidence="1 2">CBS 226.95</strain>
    </source>
</reference>
<dbReference type="AlphaFoldDB" id="A0A2T4A8Z7"/>
<organism evidence="1 2">
    <name type="scientific">Trichoderma harzianum CBS 226.95</name>
    <dbReference type="NCBI Taxonomy" id="983964"/>
    <lineage>
        <taxon>Eukaryota</taxon>
        <taxon>Fungi</taxon>
        <taxon>Dikarya</taxon>
        <taxon>Ascomycota</taxon>
        <taxon>Pezizomycotina</taxon>
        <taxon>Sordariomycetes</taxon>
        <taxon>Hypocreomycetidae</taxon>
        <taxon>Hypocreales</taxon>
        <taxon>Hypocreaceae</taxon>
        <taxon>Trichoderma</taxon>
    </lineage>
</organism>
<dbReference type="Proteomes" id="UP000241690">
    <property type="component" value="Unassembled WGS sequence"/>
</dbReference>
<dbReference type="RefSeq" id="XP_024773226.1">
    <property type="nucleotide sequence ID" value="XM_024916040.1"/>
</dbReference>
<sequence length="123" mass="14097">MRNPTLRTNTSTPTVLTPLHYSSIPFNRRKLQNSPSFIMRIFSLNWLKATFEITALHRLEIAVYSRTISATCLPRRIDTVKRLRYNGYSDGITVPSTKAQAASVQRTYKNGGLDPENNIYDYI</sequence>